<protein>
    <recommendedName>
        <fullName evidence="8">Endonuclease/exonuclease/phosphatase domain-containing protein</fullName>
    </recommendedName>
</protein>
<dbReference type="AlphaFoldDB" id="A0A7J6Q8F5"/>
<keyword evidence="10" id="KW-1185">Reference proteome</keyword>
<feature type="site" description="Important for catalytic activity" evidence="6">
    <location>
        <position position="378"/>
    </location>
</feature>
<name>A0A7J6Q8F5_PEROL</name>
<evidence type="ECO:0000259" key="8">
    <source>
        <dbReference type="Pfam" id="PF03372"/>
    </source>
</evidence>
<dbReference type="InterPro" id="IPR036691">
    <property type="entry name" value="Endo/exonu/phosph_ase_sf"/>
</dbReference>
<comment type="cofactor">
    <cofactor evidence="5">
        <name>Mg(2+)</name>
        <dbReference type="ChEBI" id="CHEBI:18420"/>
    </cofactor>
    <cofactor evidence="5">
        <name>Mn(2+)</name>
        <dbReference type="ChEBI" id="CHEBI:29035"/>
    </cofactor>
    <text evidence="5">Probably binds two magnesium or manganese ions per subunit.</text>
</comment>
<dbReference type="PANTHER" id="PTHR22748">
    <property type="entry name" value="AP ENDONUCLEASE"/>
    <property type="match status" value="1"/>
</dbReference>
<gene>
    <name evidence="9" type="ORF">FOZ63_005221</name>
</gene>
<dbReference type="GO" id="GO:0003906">
    <property type="term" value="F:DNA-(apurinic or apyrimidinic site) endonuclease activity"/>
    <property type="evidence" value="ECO:0007669"/>
    <property type="project" value="TreeGrafter"/>
</dbReference>
<comment type="caution">
    <text evidence="9">The sequence shown here is derived from an EMBL/GenBank/DDBJ whole genome shotgun (WGS) entry which is preliminary data.</text>
</comment>
<dbReference type="GO" id="GO:0046872">
    <property type="term" value="F:metal ion binding"/>
    <property type="evidence" value="ECO:0007669"/>
    <property type="project" value="UniProtKB-KW"/>
</dbReference>
<dbReference type="InterPro" id="IPR004808">
    <property type="entry name" value="AP_endonuc_1"/>
</dbReference>
<evidence type="ECO:0000256" key="7">
    <source>
        <dbReference type="SAM" id="MobiDB-lite"/>
    </source>
</evidence>
<feature type="binding site" evidence="5">
    <location>
        <position position="160"/>
    </location>
    <ligand>
        <name>Mg(2+)</name>
        <dbReference type="ChEBI" id="CHEBI:18420"/>
        <label>1</label>
    </ligand>
</feature>
<accession>A0A7J6Q8F5</accession>
<feature type="domain" description="Endonuclease/exonuclease/phosphatase" evidence="8">
    <location>
        <begin position="59"/>
        <end position="169"/>
    </location>
</feature>
<dbReference type="GO" id="GO:0006284">
    <property type="term" value="P:base-excision repair"/>
    <property type="evidence" value="ECO:0007669"/>
    <property type="project" value="TreeGrafter"/>
</dbReference>
<feature type="binding site" evidence="5">
    <location>
        <position position="158"/>
    </location>
    <ligand>
        <name>Mg(2+)</name>
        <dbReference type="ChEBI" id="CHEBI:18420"/>
        <label>1</label>
    </ligand>
</feature>
<evidence type="ECO:0000256" key="1">
    <source>
        <dbReference type="ARBA" id="ARBA00007092"/>
    </source>
</evidence>
<evidence type="ECO:0000256" key="4">
    <source>
        <dbReference type="ARBA" id="ARBA00022842"/>
    </source>
</evidence>
<dbReference type="GO" id="GO:0008081">
    <property type="term" value="F:phosphoric diester hydrolase activity"/>
    <property type="evidence" value="ECO:0007669"/>
    <property type="project" value="TreeGrafter"/>
</dbReference>
<reference evidence="9 10" key="1">
    <citation type="submission" date="2020-04" db="EMBL/GenBank/DDBJ databases">
        <title>Perkinsus olseni comparative genomics.</title>
        <authorList>
            <person name="Bogema D.R."/>
        </authorList>
    </citation>
    <scope>NUCLEOTIDE SEQUENCE [LARGE SCALE GENOMIC DNA]</scope>
    <source>
        <strain evidence="9 10">ATCC PRA-207</strain>
    </source>
</reference>
<dbReference type="PROSITE" id="PS51435">
    <property type="entry name" value="AP_NUCLEASE_F1_4"/>
    <property type="match status" value="1"/>
</dbReference>
<dbReference type="SUPFAM" id="SSF56219">
    <property type="entry name" value="DNase I-like"/>
    <property type="match status" value="1"/>
</dbReference>
<dbReference type="PANTHER" id="PTHR22748:SF4">
    <property type="entry name" value="DNA-(APURINIC OR APYRIMIDINIC SITE) ENDONUCLEASE 2"/>
    <property type="match status" value="1"/>
</dbReference>
<dbReference type="InterPro" id="IPR005135">
    <property type="entry name" value="Endo/exonuclease/phosphatase"/>
</dbReference>
<organism evidence="9 10">
    <name type="scientific">Perkinsus olseni</name>
    <name type="common">Perkinsus atlanticus</name>
    <dbReference type="NCBI Taxonomy" id="32597"/>
    <lineage>
        <taxon>Eukaryota</taxon>
        <taxon>Sar</taxon>
        <taxon>Alveolata</taxon>
        <taxon>Perkinsozoa</taxon>
        <taxon>Perkinsea</taxon>
        <taxon>Perkinsida</taxon>
        <taxon>Perkinsidae</taxon>
        <taxon>Perkinsus</taxon>
    </lineage>
</organism>
<feature type="compositionally biased region" description="Polar residues" evidence="7">
    <location>
        <begin position="568"/>
        <end position="578"/>
    </location>
</feature>
<keyword evidence="4 5" id="KW-0460">Magnesium</keyword>
<dbReference type="EMBL" id="JABANO010034634">
    <property type="protein sequence ID" value="KAF4704839.1"/>
    <property type="molecule type" value="Genomic_DNA"/>
</dbReference>
<dbReference type="Gene3D" id="3.60.10.10">
    <property type="entry name" value="Endonuclease/exonuclease/phosphatase"/>
    <property type="match status" value="2"/>
</dbReference>
<sequence>MAEPKMSTSTTSADTPGSLRLMSWNVAGWIRTAKLLVKYHGSITNYLSKHHAAIPEGYEAYWSHSTSKPGFNGVCTFVRRGVLVRDVLTRPFNDSRYDDEGRCLVTFHGDDVALVNVYVPNGGEGGKRLPYKMQFLQKLRALCRDIRKRGWKVVLLGDLNMAPDPKDIWWEYRIIDVNRLLADPPKGGKIKDAVSSENWDRIMRVMRTREVVQVSPDRYRVKIEIGQPDLTAASECNRGLGSVHEASSSATGDGGVKTIYLGSASNSMLSLRSSYNLDLVVLEDGTVVKPNGWIEVDELFEMIRKVVGINVSEAEQRKVADIWGMGRGSAEIKQWFGLMRGDGMRDSFRWAHPNAKERFTCWDQYRNRRYINAGSRIDYILLDDTIPMEKGAQLPLGCDADAALRCATADGLHTPAPRFGEDKGIPEMDSEVACEWEFVNCSQPFRTGIVYTAPVFSDHVAVTALLQVDFQRPGKAQVDGEYFTLIDLSTAQGTIFLAEAQASERLHEAQSHKEGRRPPKGNQDIAVFFRSMATKKKAEEECSGSSNPAKAKKTRPAGIRRWLKQPVGSPTNDLTSTDDTAIAEPMKKRMRI</sequence>
<evidence type="ECO:0000256" key="3">
    <source>
        <dbReference type="ARBA" id="ARBA00022801"/>
    </source>
</evidence>
<keyword evidence="5" id="KW-0464">Manganese</keyword>
<evidence type="ECO:0000256" key="5">
    <source>
        <dbReference type="PIRSR" id="PIRSR604808-2"/>
    </source>
</evidence>
<evidence type="ECO:0000256" key="6">
    <source>
        <dbReference type="PIRSR" id="PIRSR604808-3"/>
    </source>
</evidence>
<dbReference type="GO" id="GO:0005634">
    <property type="term" value="C:nucleus"/>
    <property type="evidence" value="ECO:0007669"/>
    <property type="project" value="TreeGrafter"/>
</dbReference>
<evidence type="ECO:0000313" key="10">
    <source>
        <dbReference type="Proteomes" id="UP000553632"/>
    </source>
</evidence>
<keyword evidence="3" id="KW-0378">Hydrolase</keyword>
<dbReference type="GO" id="GO:0008311">
    <property type="term" value="F:double-stranded DNA 3'-5' DNA exonuclease activity"/>
    <property type="evidence" value="ECO:0007669"/>
    <property type="project" value="TreeGrafter"/>
</dbReference>
<keyword evidence="2 5" id="KW-0479">Metal-binding</keyword>
<feature type="region of interest" description="Disordered" evidence="7">
    <location>
        <begin position="538"/>
        <end position="578"/>
    </location>
</feature>
<evidence type="ECO:0000313" key="9">
    <source>
        <dbReference type="EMBL" id="KAF4704839.1"/>
    </source>
</evidence>
<dbReference type="Pfam" id="PF03372">
    <property type="entry name" value="Exo_endo_phos"/>
    <property type="match status" value="1"/>
</dbReference>
<comment type="similarity">
    <text evidence="1">Belongs to the DNA repair enzymes AP/ExoA family.</text>
</comment>
<proteinExistence type="inferred from homology"/>
<feature type="site" description="Transition state stabilizer" evidence="6">
    <location>
        <position position="160"/>
    </location>
</feature>
<dbReference type="Proteomes" id="UP000553632">
    <property type="component" value="Unassembled WGS sequence"/>
</dbReference>
<evidence type="ECO:0000256" key="2">
    <source>
        <dbReference type="ARBA" id="ARBA00022723"/>
    </source>
</evidence>